<dbReference type="Proteomes" id="UP001595075">
    <property type="component" value="Unassembled WGS sequence"/>
</dbReference>
<dbReference type="InterPro" id="IPR052895">
    <property type="entry name" value="HetReg/Transcr_Mod"/>
</dbReference>
<dbReference type="Pfam" id="PF06985">
    <property type="entry name" value="HET"/>
    <property type="match status" value="1"/>
</dbReference>
<evidence type="ECO:0000259" key="1">
    <source>
        <dbReference type="Pfam" id="PF06985"/>
    </source>
</evidence>
<organism evidence="2 3">
    <name type="scientific">Oculimacula yallundae</name>
    <dbReference type="NCBI Taxonomy" id="86028"/>
    <lineage>
        <taxon>Eukaryota</taxon>
        <taxon>Fungi</taxon>
        <taxon>Dikarya</taxon>
        <taxon>Ascomycota</taxon>
        <taxon>Pezizomycotina</taxon>
        <taxon>Leotiomycetes</taxon>
        <taxon>Helotiales</taxon>
        <taxon>Ploettnerulaceae</taxon>
        <taxon>Oculimacula</taxon>
    </lineage>
</organism>
<evidence type="ECO:0000313" key="2">
    <source>
        <dbReference type="EMBL" id="KAL2061112.1"/>
    </source>
</evidence>
<sequence length="835" mass="94884">MDQNELDRIRSIEPNFTWKGAKDVRGALEMPTKGTRSEHELLPLFRFGPEQTGESMQSAPRLFSTDAGVIGLVPSNVRVGDKLFHFLGSDVVAVLRLEDAYVRVVGRAAIANADIVGRAKRPYSGAEKGGRRQDAAKPSICMNSMVTSLARPDLELYLERTTTSRHLQITGCSSQSSMANLDRLYQLLRLDDQEIRLLRLHPDRNEFAPVKCTLFKSSLKKPENYRALSYVWGDGKTPKSAQINGLETNITENLFSALRHLRRIEGDIVYWIDALCINQTNNEEKNVQVRKMRDIYQNATRVTVWLGDPGVYGHIGIGMMKAWAEEAGKAKDKHLEEYFETASEMLTEMWDATRDIFSRPYWNRMWVYQEFVAAPHVDIRCGYKEVQIADFVSGTSFLKKLRLYGDTPEFISKQLEKLPIEAVDPFVGHFVIRQRKRVAPEEENGIKAFDLRSLLLRTCFLNSMDPRDKIYGMMGVDEVGDIPVEIDYNRPIAEVYGEVVHSALTHKTCLFLVSLAGVGIPSTIPSLDLPSWVPDFRADSERNGFSWFLRRGTFAELTRFSASAELPAKGEVDDSLRILKADSIVAGTVTKISKPGVRDIECWRELAMGNRNDVLHPTGIPMWQVLFRTTIGDFSGYGFGRTEFKDDMEALEFYQLATGFLYMGWMESPQWETDLADIYRRQGLFDITPQDRLDDFVVAFAAWRKDLPTRSTSQAESLEAFTGSVGSESKLWWPDNFPRGMGAQTWQKLFERQAPICRHKTFFVTKENYIGLGPTGMQQGDQICVLLGCQITLVIRRVERHYLIVGACYVYGMMKGEVVKSMEEGQLHTTRLEFH</sequence>
<comment type="caution">
    <text evidence="2">The sequence shown here is derived from an EMBL/GenBank/DDBJ whole genome shotgun (WGS) entry which is preliminary data.</text>
</comment>
<dbReference type="Pfam" id="PF26639">
    <property type="entry name" value="Het-6_barrel"/>
    <property type="match status" value="1"/>
</dbReference>
<dbReference type="EMBL" id="JAZHXI010000019">
    <property type="protein sequence ID" value="KAL2061112.1"/>
    <property type="molecule type" value="Genomic_DNA"/>
</dbReference>
<reference evidence="2 3" key="1">
    <citation type="journal article" date="2024" name="Commun. Biol.">
        <title>Comparative genomic analysis of thermophilic fungi reveals convergent evolutionary adaptations and gene losses.</title>
        <authorList>
            <person name="Steindorff A.S."/>
            <person name="Aguilar-Pontes M.V."/>
            <person name="Robinson A.J."/>
            <person name="Andreopoulos B."/>
            <person name="LaButti K."/>
            <person name="Kuo A."/>
            <person name="Mondo S."/>
            <person name="Riley R."/>
            <person name="Otillar R."/>
            <person name="Haridas S."/>
            <person name="Lipzen A."/>
            <person name="Grimwood J."/>
            <person name="Schmutz J."/>
            <person name="Clum A."/>
            <person name="Reid I.D."/>
            <person name="Moisan M.C."/>
            <person name="Butler G."/>
            <person name="Nguyen T.T.M."/>
            <person name="Dewar K."/>
            <person name="Conant G."/>
            <person name="Drula E."/>
            <person name="Henrissat B."/>
            <person name="Hansel C."/>
            <person name="Singer S."/>
            <person name="Hutchinson M.I."/>
            <person name="de Vries R.P."/>
            <person name="Natvig D.O."/>
            <person name="Powell A.J."/>
            <person name="Tsang A."/>
            <person name="Grigoriev I.V."/>
        </authorList>
    </citation>
    <scope>NUCLEOTIDE SEQUENCE [LARGE SCALE GENOMIC DNA]</scope>
    <source>
        <strain evidence="2 3">CBS 494.80</strain>
    </source>
</reference>
<dbReference type="PANTHER" id="PTHR24148:SF73">
    <property type="entry name" value="HET DOMAIN PROTEIN (AFU_ORTHOLOGUE AFUA_8G01020)"/>
    <property type="match status" value="1"/>
</dbReference>
<feature type="domain" description="Heterokaryon incompatibility" evidence="1">
    <location>
        <begin position="225"/>
        <end position="370"/>
    </location>
</feature>
<accession>A0ABR4BUS1</accession>
<name>A0ABR4BUS1_9HELO</name>
<protein>
    <recommendedName>
        <fullName evidence="1">Heterokaryon incompatibility domain-containing protein</fullName>
    </recommendedName>
</protein>
<dbReference type="PANTHER" id="PTHR24148">
    <property type="entry name" value="ANKYRIN REPEAT DOMAIN-CONTAINING PROTEIN 39 HOMOLOG-RELATED"/>
    <property type="match status" value="1"/>
</dbReference>
<proteinExistence type="predicted"/>
<evidence type="ECO:0000313" key="3">
    <source>
        <dbReference type="Proteomes" id="UP001595075"/>
    </source>
</evidence>
<keyword evidence="3" id="KW-1185">Reference proteome</keyword>
<gene>
    <name evidence="2" type="ORF">VTL71DRAFT_7385</name>
</gene>
<dbReference type="InterPro" id="IPR010730">
    <property type="entry name" value="HET"/>
</dbReference>